<reference evidence="2" key="1">
    <citation type="journal article" date="2022" name="Mol. Ecol. Resour.">
        <title>The genomes of chicory, endive, great burdock and yacon provide insights into Asteraceae palaeo-polyploidization history and plant inulin production.</title>
        <authorList>
            <person name="Fan W."/>
            <person name="Wang S."/>
            <person name="Wang H."/>
            <person name="Wang A."/>
            <person name="Jiang F."/>
            <person name="Liu H."/>
            <person name="Zhao H."/>
            <person name="Xu D."/>
            <person name="Zhang Y."/>
        </authorList>
    </citation>
    <scope>NUCLEOTIDE SEQUENCE [LARGE SCALE GENOMIC DNA]</scope>
    <source>
        <strain evidence="2">cv. Punajuju</strain>
    </source>
</reference>
<keyword evidence="2" id="KW-1185">Reference proteome</keyword>
<dbReference type="EMBL" id="CM042012">
    <property type="protein sequence ID" value="KAI3753577.1"/>
    <property type="molecule type" value="Genomic_DNA"/>
</dbReference>
<protein>
    <submittedName>
        <fullName evidence="1">Uncharacterized protein</fullName>
    </submittedName>
</protein>
<organism evidence="1 2">
    <name type="scientific">Cichorium intybus</name>
    <name type="common">Chicory</name>
    <dbReference type="NCBI Taxonomy" id="13427"/>
    <lineage>
        <taxon>Eukaryota</taxon>
        <taxon>Viridiplantae</taxon>
        <taxon>Streptophyta</taxon>
        <taxon>Embryophyta</taxon>
        <taxon>Tracheophyta</taxon>
        <taxon>Spermatophyta</taxon>
        <taxon>Magnoliopsida</taxon>
        <taxon>eudicotyledons</taxon>
        <taxon>Gunneridae</taxon>
        <taxon>Pentapetalae</taxon>
        <taxon>asterids</taxon>
        <taxon>campanulids</taxon>
        <taxon>Asterales</taxon>
        <taxon>Asteraceae</taxon>
        <taxon>Cichorioideae</taxon>
        <taxon>Cichorieae</taxon>
        <taxon>Cichoriinae</taxon>
        <taxon>Cichorium</taxon>
    </lineage>
</organism>
<dbReference type="Proteomes" id="UP001055811">
    <property type="component" value="Linkage Group LG04"/>
</dbReference>
<evidence type="ECO:0000313" key="1">
    <source>
        <dbReference type="EMBL" id="KAI3753577.1"/>
    </source>
</evidence>
<gene>
    <name evidence="1" type="ORF">L2E82_25634</name>
</gene>
<name>A0ACB9E474_CICIN</name>
<accession>A0ACB9E474</accession>
<sequence>MEYMGNINLNVMKALNATTPNLTYNLHSTFITYIYNGMNNSFDASHCPQYSPSLVSTQFDTPKAATLWSIMADKNEKTGVQATGSSEMGRSQEGEVAGYGSSGIRTVETLLRLFPVGLCVAALVVMLKDSETNEYGSLSYSNITAFRFLVHANGICAGYSLLSAAFTAIPRPITMPRAWTFFLLDQILTYLILAAGAVATEVAFLTYKGDVAVTWSEVCGSYGHFCKSATASIIITFVVVICYVLLSLISSYRLFSKYDAPVGYHNKGIEIVDFGN</sequence>
<comment type="caution">
    <text evidence="1">The sequence shown here is derived from an EMBL/GenBank/DDBJ whole genome shotgun (WGS) entry which is preliminary data.</text>
</comment>
<reference evidence="1 2" key="2">
    <citation type="journal article" date="2022" name="Mol. Ecol. Resour.">
        <title>The genomes of chicory, endive, great burdock and yacon provide insights into Asteraceae paleo-polyploidization history and plant inulin production.</title>
        <authorList>
            <person name="Fan W."/>
            <person name="Wang S."/>
            <person name="Wang H."/>
            <person name="Wang A."/>
            <person name="Jiang F."/>
            <person name="Liu H."/>
            <person name="Zhao H."/>
            <person name="Xu D."/>
            <person name="Zhang Y."/>
        </authorList>
    </citation>
    <scope>NUCLEOTIDE SEQUENCE [LARGE SCALE GENOMIC DNA]</scope>
    <source>
        <strain evidence="2">cv. Punajuju</strain>
        <tissue evidence="1">Leaves</tissue>
    </source>
</reference>
<proteinExistence type="predicted"/>
<evidence type="ECO:0000313" key="2">
    <source>
        <dbReference type="Proteomes" id="UP001055811"/>
    </source>
</evidence>